<dbReference type="GO" id="GO:0016491">
    <property type="term" value="F:oxidoreductase activity"/>
    <property type="evidence" value="ECO:0007669"/>
    <property type="project" value="InterPro"/>
</dbReference>
<comment type="caution">
    <text evidence="2">The sequence shown here is derived from an EMBL/GenBank/DDBJ whole genome shotgun (WGS) entry which is preliminary data.</text>
</comment>
<evidence type="ECO:0008006" key="4">
    <source>
        <dbReference type="Google" id="ProtNLM"/>
    </source>
</evidence>
<accession>A0A918J7A7</accession>
<dbReference type="Proteomes" id="UP000620224">
    <property type="component" value="Unassembled WGS sequence"/>
</dbReference>
<reference evidence="2" key="1">
    <citation type="journal article" date="2014" name="Int. J. Syst. Evol. Microbiol.">
        <title>Complete genome sequence of Corynebacterium casei LMG S-19264T (=DSM 44701T), isolated from a smear-ripened cheese.</title>
        <authorList>
            <consortium name="US DOE Joint Genome Institute (JGI-PGF)"/>
            <person name="Walter F."/>
            <person name="Albersmeier A."/>
            <person name="Kalinowski J."/>
            <person name="Ruckert C."/>
        </authorList>
    </citation>
    <scope>NUCLEOTIDE SEQUENCE</scope>
    <source>
        <strain evidence="2">JCM 4490</strain>
    </source>
</reference>
<dbReference type="SUPFAM" id="SSF55469">
    <property type="entry name" value="FMN-dependent nitroreductase-like"/>
    <property type="match status" value="1"/>
</dbReference>
<dbReference type="InterPro" id="IPR000415">
    <property type="entry name" value="Nitroreductase-like"/>
</dbReference>
<feature type="compositionally biased region" description="Basic and acidic residues" evidence="1">
    <location>
        <begin position="108"/>
        <end position="117"/>
    </location>
</feature>
<dbReference type="Gene3D" id="3.40.109.10">
    <property type="entry name" value="NADH Oxidase"/>
    <property type="match status" value="1"/>
</dbReference>
<proteinExistence type="predicted"/>
<organism evidence="2 3">
    <name type="scientific">Streptomyces lucensis JCM 4490</name>
    <dbReference type="NCBI Taxonomy" id="1306176"/>
    <lineage>
        <taxon>Bacteria</taxon>
        <taxon>Bacillati</taxon>
        <taxon>Actinomycetota</taxon>
        <taxon>Actinomycetes</taxon>
        <taxon>Kitasatosporales</taxon>
        <taxon>Streptomycetaceae</taxon>
        <taxon>Streptomyces</taxon>
    </lineage>
</organism>
<protein>
    <recommendedName>
        <fullName evidence="4">Nitroreductase</fullName>
    </recommendedName>
</protein>
<gene>
    <name evidence="2" type="ORF">GCM10010503_34780</name>
</gene>
<dbReference type="EMBL" id="BMUE01000007">
    <property type="protein sequence ID" value="GGW54876.1"/>
    <property type="molecule type" value="Genomic_DNA"/>
</dbReference>
<name>A0A918J7A7_9ACTN</name>
<dbReference type="AlphaFoldDB" id="A0A918J7A7"/>
<reference evidence="2" key="2">
    <citation type="submission" date="2020-09" db="EMBL/GenBank/DDBJ databases">
        <authorList>
            <person name="Sun Q."/>
            <person name="Ohkuma M."/>
        </authorList>
    </citation>
    <scope>NUCLEOTIDE SEQUENCE</scope>
    <source>
        <strain evidence="2">JCM 4490</strain>
    </source>
</reference>
<evidence type="ECO:0000313" key="2">
    <source>
        <dbReference type="EMBL" id="GGW54876.1"/>
    </source>
</evidence>
<keyword evidence="3" id="KW-1185">Reference proteome</keyword>
<evidence type="ECO:0000313" key="3">
    <source>
        <dbReference type="Proteomes" id="UP000620224"/>
    </source>
</evidence>
<evidence type="ECO:0000256" key="1">
    <source>
        <dbReference type="SAM" id="MobiDB-lite"/>
    </source>
</evidence>
<feature type="region of interest" description="Disordered" evidence="1">
    <location>
        <begin position="97"/>
        <end position="117"/>
    </location>
</feature>
<sequence>MPVRDFTGPLPALRLPALRFERHAQVALLWTARDRREDRLRAGQALQRVLLTATLHGVRTSLPHQAMEWPGLRAAAGLARHRCHPHVLIRFGYGPDGRRTPRARVRVTGRDEPARHR</sequence>